<reference evidence="2 3" key="1">
    <citation type="submission" date="2019-12" db="EMBL/GenBank/DDBJ databases">
        <title>Whole-genome sequencing of Allorhizobium vitis.</title>
        <authorList>
            <person name="Gan H.M."/>
            <person name="Szegedi E."/>
            <person name="Burr T."/>
            <person name="Savka M.A."/>
        </authorList>
    </citation>
    <scope>NUCLEOTIDE SEQUENCE [LARGE SCALE GENOMIC DNA]</scope>
    <source>
        <strain evidence="2 3">CG516</strain>
    </source>
</reference>
<organism evidence="2 3">
    <name type="scientific">Agrobacterium vitis</name>
    <name type="common">Rhizobium vitis</name>
    <dbReference type="NCBI Taxonomy" id="373"/>
    <lineage>
        <taxon>Bacteria</taxon>
        <taxon>Pseudomonadati</taxon>
        <taxon>Pseudomonadota</taxon>
        <taxon>Alphaproteobacteria</taxon>
        <taxon>Hyphomicrobiales</taxon>
        <taxon>Rhizobiaceae</taxon>
        <taxon>Rhizobium/Agrobacterium group</taxon>
        <taxon>Agrobacterium</taxon>
    </lineage>
</organism>
<dbReference type="GO" id="GO:0016787">
    <property type="term" value="F:hydrolase activity"/>
    <property type="evidence" value="ECO:0007669"/>
    <property type="project" value="UniProtKB-KW"/>
</dbReference>
<dbReference type="RefSeq" id="WP_156537777.1">
    <property type="nucleotide sequence ID" value="NZ_WPHN01000005.1"/>
</dbReference>
<dbReference type="PANTHER" id="PTHR48081">
    <property type="entry name" value="AB HYDROLASE SUPERFAMILY PROTEIN C4A8.06C"/>
    <property type="match status" value="1"/>
</dbReference>
<evidence type="ECO:0000313" key="2">
    <source>
        <dbReference type="EMBL" id="MUZ75827.1"/>
    </source>
</evidence>
<protein>
    <submittedName>
        <fullName evidence="2">Alpha/beta hydrolase fold domain-containing protein</fullName>
    </submittedName>
</protein>
<dbReference type="InterPro" id="IPR013094">
    <property type="entry name" value="AB_hydrolase_3"/>
</dbReference>
<dbReference type="AlphaFoldDB" id="A0A6L6VNW4"/>
<dbReference type="SUPFAM" id="SSF53474">
    <property type="entry name" value="alpha/beta-Hydrolases"/>
    <property type="match status" value="1"/>
</dbReference>
<dbReference type="InterPro" id="IPR050300">
    <property type="entry name" value="GDXG_lipolytic_enzyme"/>
</dbReference>
<dbReference type="Proteomes" id="UP000477951">
    <property type="component" value="Unassembled WGS sequence"/>
</dbReference>
<comment type="caution">
    <text evidence="2">The sequence shown here is derived from an EMBL/GenBank/DDBJ whole genome shotgun (WGS) entry which is preliminary data.</text>
</comment>
<dbReference type="InterPro" id="IPR029058">
    <property type="entry name" value="AB_hydrolase_fold"/>
</dbReference>
<sequence>MKIDNLSSVQDYNYACGFASSDDFYLKGMDYNRSSYLALFDRFPAPERAGVYTFDLEYVKRPDRPLRVRIHNPTETGQPELLPCIVYAHGGGFGAGNIDVINSICRDLVLDLKVRVAAVEYRLAPEHQHPAALEDCLAAYLFLRENSRNLNIDLDRIYFAGESCGGSFSIGLPLMLRDKGLPQIAGSIAINPVLDVHRWANKHVTDCAQDFCDEMHFFTSVYLGSNDNVLVEYASPLLADNVQGLPPAVFWACRADPLVADAEQFHAKLLKAGISSIIYVDDVAVHGSLRARYHYQFAHKGYLQLIACIQVLMSTLFTKAA</sequence>
<dbReference type="Gene3D" id="3.40.50.1820">
    <property type="entry name" value="alpha/beta hydrolase"/>
    <property type="match status" value="1"/>
</dbReference>
<gene>
    <name evidence="2" type="ORF">GOZ90_24480</name>
</gene>
<evidence type="ECO:0000313" key="3">
    <source>
        <dbReference type="Proteomes" id="UP000477951"/>
    </source>
</evidence>
<dbReference type="Pfam" id="PF07859">
    <property type="entry name" value="Abhydrolase_3"/>
    <property type="match status" value="1"/>
</dbReference>
<dbReference type="PANTHER" id="PTHR48081:SF8">
    <property type="entry name" value="ALPHA_BETA HYDROLASE FOLD-3 DOMAIN-CONTAINING PROTEIN-RELATED"/>
    <property type="match status" value="1"/>
</dbReference>
<keyword evidence="1 2" id="KW-0378">Hydrolase</keyword>
<dbReference type="EMBL" id="WPHR01000038">
    <property type="protein sequence ID" value="MUZ75827.1"/>
    <property type="molecule type" value="Genomic_DNA"/>
</dbReference>
<proteinExistence type="predicted"/>
<name>A0A6L6VNW4_AGRVI</name>
<accession>A0A6L6VNW4</accession>
<evidence type="ECO:0000256" key="1">
    <source>
        <dbReference type="ARBA" id="ARBA00022801"/>
    </source>
</evidence>